<dbReference type="GO" id="GO:0019367">
    <property type="term" value="P:fatty acid elongation, saturated fatty acid"/>
    <property type="evidence" value="ECO:0007669"/>
    <property type="project" value="TreeGrafter"/>
</dbReference>
<comment type="subcellular location">
    <subcellularLocation>
        <location evidence="1">Membrane</location>
        <topology evidence="1">Multi-pass membrane protein</topology>
    </subcellularLocation>
</comment>
<dbReference type="AlphaFoldDB" id="V5IDD4"/>
<keyword evidence="6 10" id="KW-1133">Transmembrane helix</keyword>
<proteinExistence type="evidence at transcript level"/>
<keyword evidence="2 10" id="KW-0444">Lipid biosynthesis</keyword>
<dbReference type="GO" id="GO:0030148">
    <property type="term" value="P:sphingolipid biosynthetic process"/>
    <property type="evidence" value="ECO:0007669"/>
    <property type="project" value="TreeGrafter"/>
</dbReference>
<evidence type="ECO:0000256" key="3">
    <source>
        <dbReference type="ARBA" id="ARBA00022679"/>
    </source>
</evidence>
<dbReference type="GO" id="GO:0034626">
    <property type="term" value="P:fatty acid elongation, polyunsaturated fatty acid"/>
    <property type="evidence" value="ECO:0007669"/>
    <property type="project" value="TreeGrafter"/>
</dbReference>
<keyword evidence="4 10" id="KW-0812">Transmembrane</keyword>
<name>V5IDD4_IXORI</name>
<keyword evidence="3 10" id="KW-0808">Transferase</keyword>
<evidence type="ECO:0000256" key="7">
    <source>
        <dbReference type="ARBA" id="ARBA00023098"/>
    </source>
</evidence>
<dbReference type="EMBL" id="GANP01012132">
    <property type="protein sequence ID" value="JAB72336.1"/>
    <property type="molecule type" value="mRNA"/>
</dbReference>
<evidence type="ECO:0000313" key="11">
    <source>
        <dbReference type="EMBL" id="JAB72336.1"/>
    </source>
</evidence>
<feature type="transmembrane region" description="Helical" evidence="10">
    <location>
        <begin position="49"/>
        <end position="69"/>
    </location>
</feature>
<dbReference type="Pfam" id="PF01151">
    <property type="entry name" value="ELO"/>
    <property type="match status" value="1"/>
</dbReference>
<feature type="transmembrane region" description="Helical" evidence="10">
    <location>
        <begin position="103"/>
        <end position="123"/>
    </location>
</feature>
<accession>V5IDD4</accession>
<dbReference type="InterPro" id="IPR002076">
    <property type="entry name" value="ELO_fam"/>
</dbReference>
<reference evidence="11" key="1">
    <citation type="journal article" date="2015" name="Sci. Rep.">
        <title>Tissue- and time-dependent transcription in Ixodes ricinus salivary glands and midguts when blood feeding on the vertebrate host.</title>
        <authorList>
            <person name="Kotsyfakis M."/>
            <person name="Schwarz A."/>
            <person name="Erhart J."/>
            <person name="Ribeiro J.M."/>
        </authorList>
    </citation>
    <scope>NUCLEOTIDE SEQUENCE</scope>
    <source>
        <tissue evidence="11">Salivary gland and midgut</tissue>
    </source>
</reference>
<evidence type="ECO:0000256" key="10">
    <source>
        <dbReference type="RuleBase" id="RU361115"/>
    </source>
</evidence>
<keyword evidence="7 10" id="KW-0443">Lipid metabolism</keyword>
<evidence type="ECO:0000256" key="6">
    <source>
        <dbReference type="ARBA" id="ARBA00022989"/>
    </source>
</evidence>
<keyword evidence="5 10" id="KW-0276">Fatty acid metabolism</keyword>
<keyword evidence="8 10" id="KW-0472">Membrane</keyword>
<evidence type="ECO:0000256" key="4">
    <source>
        <dbReference type="ARBA" id="ARBA00022692"/>
    </source>
</evidence>
<evidence type="ECO:0000256" key="2">
    <source>
        <dbReference type="ARBA" id="ARBA00022516"/>
    </source>
</evidence>
<dbReference type="GO" id="GO:0034625">
    <property type="term" value="P:fatty acid elongation, monounsaturated fatty acid"/>
    <property type="evidence" value="ECO:0007669"/>
    <property type="project" value="TreeGrafter"/>
</dbReference>
<evidence type="ECO:0000256" key="1">
    <source>
        <dbReference type="ARBA" id="ARBA00004141"/>
    </source>
</evidence>
<evidence type="ECO:0000256" key="8">
    <source>
        <dbReference type="ARBA" id="ARBA00023136"/>
    </source>
</evidence>
<keyword evidence="9 10" id="KW-0275">Fatty acid biosynthesis</keyword>
<organism evidence="11">
    <name type="scientific">Ixodes ricinus</name>
    <name type="common">Common tick</name>
    <name type="synonym">Acarus ricinus</name>
    <dbReference type="NCBI Taxonomy" id="34613"/>
    <lineage>
        <taxon>Eukaryota</taxon>
        <taxon>Metazoa</taxon>
        <taxon>Ecdysozoa</taxon>
        <taxon>Arthropoda</taxon>
        <taxon>Chelicerata</taxon>
        <taxon>Arachnida</taxon>
        <taxon>Acari</taxon>
        <taxon>Parasitiformes</taxon>
        <taxon>Ixodida</taxon>
        <taxon>Ixodoidea</taxon>
        <taxon>Ixodidae</taxon>
        <taxon>Ixodinae</taxon>
        <taxon>Ixodes</taxon>
    </lineage>
</organism>
<dbReference type="EC" id="2.3.1.199" evidence="10"/>
<dbReference type="GO" id="GO:0005789">
    <property type="term" value="C:endoplasmic reticulum membrane"/>
    <property type="evidence" value="ECO:0007669"/>
    <property type="project" value="TreeGrafter"/>
</dbReference>
<dbReference type="PANTHER" id="PTHR11157">
    <property type="entry name" value="FATTY ACID ACYL TRANSFERASE-RELATED"/>
    <property type="match status" value="1"/>
</dbReference>
<dbReference type="PANTHER" id="PTHR11157:SF69">
    <property type="entry name" value="ELONGATION OF VERY LONG CHAIN FATTY ACIDS PROTEIN 7"/>
    <property type="match status" value="1"/>
</dbReference>
<feature type="transmembrane region" description="Helical" evidence="10">
    <location>
        <begin position="76"/>
        <end position="97"/>
    </location>
</feature>
<comment type="similarity">
    <text evidence="10">Belongs to the ELO family.</text>
</comment>
<dbReference type="GO" id="GO:0042761">
    <property type="term" value="P:very long-chain fatty acid biosynthetic process"/>
    <property type="evidence" value="ECO:0007669"/>
    <property type="project" value="TreeGrafter"/>
</dbReference>
<comment type="caution">
    <text evidence="10">Lacks conserved residue(s) required for the propagation of feature annotation.</text>
</comment>
<evidence type="ECO:0000256" key="9">
    <source>
        <dbReference type="ARBA" id="ARBA00023160"/>
    </source>
</evidence>
<comment type="catalytic activity">
    <reaction evidence="10">
        <text>a very-long-chain acyl-CoA + malonyl-CoA + H(+) = a very-long-chain 3-oxoacyl-CoA + CO2 + CoA</text>
        <dbReference type="Rhea" id="RHEA:32727"/>
        <dbReference type="ChEBI" id="CHEBI:15378"/>
        <dbReference type="ChEBI" id="CHEBI:16526"/>
        <dbReference type="ChEBI" id="CHEBI:57287"/>
        <dbReference type="ChEBI" id="CHEBI:57384"/>
        <dbReference type="ChEBI" id="CHEBI:90725"/>
        <dbReference type="ChEBI" id="CHEBI:90736"/>
        <dbReference type="EC" id="2.3.1.199"/>
    </reaction>
</comment>
<protein>
    <recommendedName>
        <fullName evidence="10">Elongation of very long chain fatty acids protein</fullName>
        <ecNumber evidence="10">2.3.1.199</ecNumber>
    </recommendedName>
    <alternativeName>
        <fullName evidence="10">Very-long-chain 3-oxoacyl-CoA synthase</fullName>
    </alternativeName>
</protein>
<sequence>MAYNLFQVIANAFFFVKYMRLSYVSGNYSVFCQGIDYSLKVHEMEILRISWWYLFVRIVDFMDTFFFVATKKFSHITYLHVVHHFLVVLNGWVYLAFGGGGQLIMVLCLNTVVHVVMYGYYFLSALGPRIQKHLWWKRYLTRLQISQIDLPHPTCVHSSRVRLWIPQSTHTDRPSAILRGSWTIHQLLHSIVYQKGET</sequence>
<dbReference type="GO" id="GO:0009922">
    <property type="term" value="F:fatty acid elongase activity"/>
    <property type="evidence" value="ECO:0007669"/>
    <property type="project" value="UniProtKB-EC"/>
</dbReference>
<evidence type="ECO:0000256" key="5">
    <source>
        <dbReference type="ARBA" id="ARBA00022832"/>
    </source>
</evidence>